<keyword evidence="4" id="KW-0067">ATP-binding</keyword>
<sequence length="147" mass="16432">MRERLYLRSPRTVAAARQFTRDTLRAWDAHDRLDDVLLCVSELATNALRYGVPPGRGYLLRLFGFEDATVRAEVHDSGPGLSRITDRPHGRGLTLVQALADEWGVLARTPGKVVWCEFRNAPDCRNQPGGTRARGDRIRRAAPGRSP</sequence>
<evidence type="ECO:0000256" key="1">
    <source>
        <dbReference type="ARBA" id="ARBA00022527"/>
    </source>
</evidence>
<dbReference type="PANTHER" id="PTHR35526:SF3">
    <property type="entry name" value="ANTI-SIGMA-F FACTOR RSBW"/>
    <property type="match status" value="1"/>
</dbReference>
<dbReference type="SUPFAM" id="SSF55874">
    <property type="entry name" value="ATPase domain of HSP90 chaperone/DNA topoisomerase II/histidine kinase"/>
    <property type="match status" value="1"/>
</dbReference>
<feature type="region of interest" description="Disordered" evidence="2">
    <location>
        <begin position="126"/>
        <end position="147"/>
    </location>
</feature>
<dbReference type="Proteomes" id="UP001432312">
    <property type="component" value="Chromosome"/>
</dbReference>
<keyword evidence="1" id="KW-0808">Transferase</keyword>
<proteinExistence type="predicted"/>
<organism evidence="4 5">
    <name type="scientific">Streptomyces erythrochromogenes</name>
    <dbReference type="NCBI Taxonomy" id="285574"/>
    <lineage>
        <taxon>Bacteria</taxon>
        <taxon>Bacillati</taxon>
        <taxon>Actinomycetota</taxon>
        <taxon>Actinomycetes</taxon>
        <taxon>Kitasatosporales</taxon>
        <taxon>Streptomycetaceae</taxon>
        <taxon>Streptomyces</taxon>
    </lineage>
</organism>
<dbReference type="GO" id="GO:0005524">
    <property type="term" value="F:ATP binding"/>
    <property type="evidence" value="ECO:0007669"/>
    <property type="project" value="UniProtKB-KW"/>
</dbReference>
<reference evidence="4" key="1">
    <citation type="submission" date="2022-10" db="EMBL/GenBank/DDBJ databases">
        <title>The complete genomes of actinobacterial strains from the NBC collection.</title>
        <authorList>
            <person name="Joergensen T.S."/>
            <person name="Alvarez Arevalo M."/>
            <person name="Sterndorff E.B."/>
            <person name="Faurdal D."/>
            <person name="Vuksanovic O."/>
            <person name="Mourched A.-S."/>
            <person name="Charusanti P."/>
            <person name="Shaw S."/>
            <person name="Blin K."/>
            <person name="Weber T."/>
        </authorList>
    </citation>
    <scope>NUCLEOTIDE SEQUENCE</scope>
    <source>
        <strain evidence="4">NBC_00303</strain>
    </source>
</reference>
<keyword evidence="4" id="KW-0547">Nucleotide-binding</keyword>
<gene>
    <name evidence="4" type="ORF">OHA91_16795</name>
</gene>
<evidence type="ECO:0000313" key="4">
    <source>
        <dbReference type="EMBL" id="WUN84220.1"/>
    </source>
</evidence>
<name>A0ABZ1QP31_9ACTN</name>
<accession>A0ABZ1QP31</accession>
<keyword evidence="5" id="KW-1185">Reference proteome</keyword>
<dbReference type="CDD" id="cd16936">
    <property type="entry name" value="HATPase_RsbW-like"/>
    <property type="match status" value="1"/>
</dbReference>
<keyword evidence="1" id="KW-0723">Serine/threonine-protein kinase</keyword>
<feature type="domain" description="Histidine kinase/HSP90-like ATPase" evidence="3">
    <location>
        <begin position="9"/>
        <end position="115"/>
    </location>
</feature>
<dbReference type="InterPro" id="IPR036890">
    <property type="entry name" value="HATPase_C_sf"/>
</dbReference>
<dbReference type="Gene3D" id="3.30.565.10">
    <property type="entry name" value="Histidine kinase-like ATPase, C-terminal domain"/>
    <property type="match status" value="1"/>
</dbReference>
<evidence type="ECO:0000313" key="5">
    <source>
        <dbReference type="Proteomes" id="UP001432312"/>
    </source>
</evidence>
<dbReference type="InterPro" id="IPR003594">
    <property type="entry name" value="HATPase_dom"/>
</dbReference>
<evidence type="ECO:0000259" key="3">
    <source>
        <dbReference type="Pfam" id="PF13581"/>
    </source>
</evidence>
<dbReference type="EMBL" id="CP108036">
    <property type="protein sequence ID" value="WUN84220.1"/>
    <property type="molecule type" value="Genomic_DNA"/>
</dbReference>
<dbReference type="PANTHER" id="PTHR35526">
    <property type="entry name" value="ANTI-SIGMA-F FACTOR RSBW-RELATED"/>
    <property type="match status" value="1"/>
</dbReference>
<keyword evidence="1" id="KW-0418">Kinase</keyword>
<dbReference type="InterPro" id="IPR050267">
    <property type="entry name" value="Anti-sigma-factor_SerPK"/>
</dbReference>
<protein>
    <submittedName>
        <fullName evidence="4">ATP-binding protein</fullName>
    </submittedName>
</protein>
<dbReference type="Pfam" id="PF13581">
    <property type="entry name" value="HATPase_c_2"/>
    <property type="match status" value="1"/>
</dbReference>
<evidence type="ECO:0000256" key="2">
    <source>
        <dbReference type="SAM" id="MobiDB-lite"/>
    </source>
</evidence>